<dbReference type="Proteomes" id="UP000192790">
    <property type="component" value="Unassembled WGS sequence"/>
</dbReference>
<keyword evidence="2 6" id="KW-0328">Glycosyltransferase</keyword>
<dbReference type="PANTHER" id="PTHR11929">
    <property type="entry name" value="ALPHA- 1,3 -FUCOSYLTRANSFERASE"/>
    <property type="match status" value="1"/>
</dbReference>
<comment type="similarity">
    <text evidence="1">Belongs to the glycosyltransferase 10 family.</text>
</comment>
<dbReference type="InterPro" id="IPR055270">
    <property type="entry name" value="Glyco_tran_10_C"/>
</dbReference>
<dbReference type="AlphaFoldDB" id="A0A1W2CPQ2"/>
<dbReference type="GO" id="GO:0016020">
    <property type="term" value="C:membrane"/>
    <property type="evidence" value="ECO:0007669"/>
    <property type="project" value="InterPro"/>
</dbReference>
<dbReference type="OrthoDB" id="9791032at2"/>
<evidence type="ECO:0000313" key="7">
    <source>
        <dbReference type="Proteomes" id="UP000192790"/>
    </source>
</evidence>
<dbReference type="InterPro" id="IPR041058">
    <property type="entry name" value="FucT_N"/>
</dbReference>
<dbReference type="PANTHER" id="PTHR11929:SF194">
    <property type="entry name" value="ALPHA-(1,3)-FUCOSYLTRANSFERASE 10"/>
    <property type="match status" value="1"/>
</dbReference>
<dbReference type="Pfam" id="PF00852">
    <property type="entry name" value="Glyco_transf_10"/>
    <property type="match status" value="1"/>
</dbReference>
<dbReference type="InterPro" id="IPR038577">
    <property type="entry name" value="GT10-like_C_sf"/>
</dbReference>
<accession>A0A1W2CPQ2</accession>
<dbReference type="GO" id="GO:0008417">
    <property type="term" value="F:fucosyltransferase activity"/>
    <property type="evidence" value="ECO:0007669"/>
    <property type="project" value="InterPro"/>
</dbReference>
<keyword evidence="3 6" id="KW-0808">Transferase</keyword>
<keyword evidence="7" id="KW-1185">Reference proteome</keyword>
<dbReference type="STRING" id="1122930.SAMN02745168_0131"/>
<dbReference type="RefSeq" id="WP_084235551.1">
    <property type="nucleotide sequence ID" value="NZ_FWXW01000011.1"/>
</dbReference>
<feature type="domain" description="Alpha-(1,3)-fucosyltransferase FucT N-terminal" evidence="5">
    <location>
        <begin position="4"/>
        <end position="88"/>
    </location>
</feature>
<name>A0A1W2CPQ2_9FIRM</name>
<dbReference type="InterPro" id="IPR001503">
    <property type="entry name" value="Glyco_trans_10"/>
</dbReference>
<dbReference type="EMBL" id="FWXW01000011">
    <property type="protein sequence ID" value="SMC86852.1"/>
    <property type="molecule type" value="Genomic_DNA"/>
</dbReference>
<gene>
    <name evidence="6" type="ORF">SAMN02745168_0131</name>
</gene>
<protein>
    <submittedName>
        <fullName evidence="6">Glycosyltransferase family 10 (Fucosyltransferase) C-term</fullName>
    </submittedName>
</protein>
<dbReference type="Pfam" id="PF18025">
    <property type="entry name" value="FucT_N"/>
    <property type="match status" value="1"/>
</dbReference>
<evidence type="ECO:0000256" key="1">
    <source>
        <dbReference type="ARBA" id="ARBA00008919"/>
    </source>
</evidence>
<evidence type="ECO:0000313" key="6">
    <source>
        <dbReference type="EMBL" id="SMC86852.1"/>
    </source>
</evidence>
<proteinExistence type="inferred from homology"/>
<evidence type="ECO:0000256" key="3">
    <source>
        <dbReference type="ARBA" id="ARBA00022679"/>
    </source>
</evidence>
<evidence type="ECO:0000256" key="2">
    <source>
        <dbReference type="ARBA" id="ARBA00022676"/>
    </source>
</evidence>
<dbReference type="SUPFAM" id="SSF53756">
    <property type="entry name" value="UDP-Glycosyltransferase/glycogen phosphorylase"/>
    <property type="match status" value="1"/>
</dbReference>
<organism evidence="6 7">
    <name type="scientific">Papillibacter cinnamivorans DSM 12816</name>
    <dbReference type="NCBI Taxonomy" id="1122930"/>
    <lineage>
        <taxon>Bacteria</taxon>
        <taxon>Bacillati</taxon>
        <taxon>Bacillota</taxon>
        <taxon>Clostridia</taxon>
        <taxon>Eubacteriales</taxon>
        <taxon>Oscillospiraceae</taxon>
        <taxon>Papillibacter</taxon>
    </lineage>
</organism>
<sequence>MIRIRFTDFWDSFDPENNFVLDILRTRYEVVQTGRPEFLFCSVFGHEHLQHDCVRICLICENTAPDFNGSDYAVGMNDLQFGDRYLRCLLNIAAPENPAALQAVGDKHLRAEAGMKTKDGFCSFVYSNSWCSAPQRMELLEAIRSVEHVDCGGSIENNIGGKVADKVAFEAHHKFSIACENSSQPGYCTEKLQESFAACTVPIYWGDPDAARIYNEDAFIDCGRFADFGAVATEVARINGDEGLYRRMLLQPAFAPGFDPLEHRRRLEDYLLYIVGQGPEKAFRRCRWGWAKPHADLERNVHRLDALLTNHFRTGQVVCRAGERLSKLMDGKAVREVKKLLK</sequence>
<dbReference type="Gene3D" id="3.40.50.11660">
    <property type="entry name" value="Glycosyl transferase family 10, C-terminal domain"/>
    <property type="match status" value="1"/>
</dbReference>
<evidence type="ECO:0000259" key="5">
    <source>
        <dbReference type="Pfam" id="PF18025"/>
    </source>
</evidence>
<evidence type="ECO:0000259" key="4">
    <source>
        <dbReference type="Pfam" id="PF00852"/>
    </source>
</evidence>
<reference evidence="6 7" key="1">
    <citation type="submission" date="2017-04" db="EMBL/GenBank/DDBJ databases">
        <authorList>
            <person name="Afonso C.L."/>
            <person name="Miller P.J."/>
            <person name="Scott M.A."/>
            <person name="Spackman E."/>
            <person name="Goraichik I."/>
            <person name="Dimitrov K.M."/>
            <person name="Suarez D.L."/>
            <person name="Swayne D.E."/>
        </authorList>
    </citation>
    <scope>NUCLEOTIDE SEQUENCE [LARGE SCALE GENOMIC DNA]</scope>
    <source>
        <strain evidence="6 7">DSM 12816</strain>
    </source>
</reference>
<feature type="domain" description="Fucosyltransferase C-terminal" evidence="4">
    <location>
        <begin position="117"/>
        <end position="247"/>
    </location>
</feature>